<comment type="caution">
    <text evidence="2">The sequence shown here is derived from an EMBL/GenBank/DDBJ whole genome shotgun (WGS) entry which is preliminary data.</text>
</comment>
<accession>A0A4R3KS76</accession>
<dbReference type="EMBL" id="SMAD01000007">
    <property type="protein sequence ID" value="TCS86545.1"/>
    <property type="molecule type" value="Genomic_DNA"/>
</dbReference>
<proteinExistence type="predicted"/>
<feature type="transmembrane region" description="Helical" evidence="1">
    <location>
        <begin position="49"/>
        <end position="68"/>
    </location>
</feature>
<keyword evidence="1" id="KW-0812">Transmembrane</keyword>
<feature type="transmembrane region" description="Helical" evidence="1">
    <location>
        <begin position="23"/>
        <end position="43"/>
    </location>
</feature>
<dbReference type="AlphaFoldDB" id="A0A4R3KS76"/>
<name>A0A4R3KS76_9SPHI</name>
<dbReference type="OrthoDB" id="1119916at2"/>
<evidence type="ECO:0000313" key="3">
    <source>
        <dbReference type="Proteomes" id="UP000295807"/>
    </source>
</evidence>
<reference evidence="2 3" key="1">
    <citation type="submission" date="2019-03" db="EMBL/GenBank/DDBJ databases">
        <title>Genomic Encyclopedia of Type Strains, Phase IV (KMG-IV): sequencing the most valuable type-strain genomes for metagenomic binning, comparative biology and taxonomic classification.</title>
        <authorList>
            <person name="Goeker M."/>
        </authorList>
    </citation>
    <scope>NUCLEOTIDE SEQUENCE [LARGE SCALE GENOMIC DNA]</scope>
    <source>
        <strain evidence="2 3">DSM 21100</strain>
    </source>
</reference>
<keyword evidence="3" id="KW-1185">Reference proteome</keyword>
<sequence>MEGRIRSFFLSLLLIRFLQAARFLKELGIIRAVILISCCFYLVMPAGKVYFTDTVAGGAFAALTLLLIHISRKDRRFLTTVFGRRGYRAMAIEYALISLPCCCYYLYSGNIASLAVLLPAIFGVPFIQFRLKRAGGAGAMAGLFPARAFELRSCFRENWFLFLLILPAGLIFSRQPAIPALAMLSITLIFTFSTSMNEPRVMLETFRSGSELLRYKVSTYLNVLLVCLSPLLLAFLLFHYQYWYLLAALLLACCMILLLGICLKYAFYVPETDMLANKILVGSSVACFVIVYLAPLPFIMLPFYYRKARKNLDNYFYAED</sequence>
<keyword evidence="1" id="KW-0472">Membrane</keyword>
<protein>
    <submittedName>
        <fullName evidence="2">Uncharacterized protein</fullName>
    </submittedName>
</protein>
<dbReference type="RefSeq" id="WP_132129555.1">
    <property type="nucleotide sequence ID" value="NZ_CP042432.1"/>
</dbReference>
<feature type="transmembrane region" description="Helical" evidence="1">
    <location>
        <begin position="217"/>
        <end position="238"/>
    </location>
</feature>
<evidence type="ECO:0000313" key="2">
    <source>
        <dbReference type="EMBL" id="TCS86545.1"/>
    </source>
</evidence>
<feature type="transmembrane region" description="Helical" evidence="1">
    <location>
        <begin position="178"/>
        <end position="196"/>
    </location>
</feature>
<feature type="transmembrane region" description="Helical" evidence="1">
    <location>
        <begin position="89"/>
        <end position="107"/>
    </location>
</feature>
<gene>
    <name evidence="2" type="ORF">EDD80_10778</name>
</gene>
<feature type="transmembrane region" description="Helical" evidence="1">
    <location>
        <begin position="244"/>
        <end position="267"/>
    </location>
</feature>
<organism evidence="2 3">
    <name type="scientific">Anseongella ginsenosidimutans</name>
    <dbReference type="NCBI Taxonomy" id="496056"/>
    <lineage>
        <taxon>Bacteria</taxon>
        <taxon>Pseudomonadati</taxon>
        <taxon>Bacteroidota</taxon>
        <taxon>Sphingobacteriia</taxon>
        <taxon>Sphingobacteriales</taxon>
        <taxon>Sphingobacteriaceae</taxon>
        <taxon>Anseongella</taxon>
    </lineage>
</organism>
<keyword evidence="1" id="KW-1133">Transmembrane helix</keyword>
<evidence type="ECO:0000256" key="1">
    <source>
        <dbReference type="SAM" id="Phobius"/>
    </source>
</evidence>
<feature type="transmembrane region" description="Helical" evidence="1">
    <location>
        <begin position="279"/>
        <end position="305"/>
    </location>
</feature>
<dbReference type="Proteomes" id="UP000295807">
    <property type="component" value="Unassembled WGS sequence"/>
</dbReference>